<accession>A0ABD0NHV7</accession>
<reference evidence="2 3" key="1">
    <citation type="submission" date="2024-05" db="EMBL/GenBank/DDBJ databases">
        <title>Genome sequencing and assembly of Indian major carp, Cirrhinus mrigala (Hamilton, 1822).</title>
        <authorList>
            <person name="Mohindra V."/>
            <person name="Chowdhury L.M."/>
            <person name="Lal K."/>
            <person name="Jena J.K."/>
        </authorList>
    </citation>
    <scope>NUCLEOTIDE SEQUENCE [LARGE SCALE GENOMIC DNA]</scope>
    <source>
        <strain evidence="2">CM1030</strain>
        <tissue evidence="2">Blood</tissue>
    </source>
</reference>
<feature type="non-terminal residue" evidence="2">
    <location>
        <position position="1"/>
    </location>
</feature>
<evidence type="ECO:0000256" key="1">
    <source>
        <dbReference type="SAM" id="MobiDB-lite"/>
    </source>
</evidence>
<feature type="non-terminal residue" evidence="2">
    <location>
        <position position="242"/>
    </location>
</feature>
<gene>
    <name evidence="2" type="ORF">M9458_044690</name>
</gene>
<feature type="region of interest" description="Disordered" evidence="1">
    <location>
        <begin position="139"/>
        <end position="189"/>
    </location>
</feature>
<protein>
    <submittedName>
        <fullName evidence="2">Uncharacterized protein</fullName>
    </submittedName>
</protein>
<proteinExistence type="predicted"/>
<feature type="compositionally biased region" description="Polar residues" evidence="1">
    <location>
        <begin position="175"/>
        <end position="186"/>
    </location>
</feature>
<evidence type="ECO:0000313" key="3">
    <source>
        <dbReference type="Proteomes" id="UP001529510"/>
    </source>
</evidence>
<feature type="region of interest" description="Disordered" evidence="1">
    <location>
        <begin position="201"/>
        <end position="242"/>
    </location>
</feature>
<dbReference type="AlphaFoldDB" id="A0ABD0NHV7"/>
<comment type="caution">
    <text evidence="2">The sequence shown here is derived from an EMBL/GenBank/DDBJ whole genome shotgun (WGS) entry which is preliminary data.</text>
</comment>
<dbReference type="EMBL" id="JAMKFB020000022">
    <property type="protein sequence ID" value="KAL0160965.1"/>
    <property type="molecule type" value="Genomic_DNA"/>
</dbReference>
<evidence type="ECO:0000313" key="2">
    <source>
        <dbReference type="EMBL" id="KAL0160965.1"/>
    </source>
</evidence>
<sequence>KLCKACLPAKAFVEWVLVNNDCPFTVCPAKEDFTSPTPNPEPRQPSPLFCTEYAPEPTAAAEPEHATECNITTEPELDDVTGQKDLIDWIGEVPFSPPVSPVSPDSPASPKLPPSFPLPPPLNPASFSVLSLLVPVCPSAHPQSAPSGHSDPLRDFQAQAPPRRKDPGSPPPASKSWTPPQSSDPLTSLWLLAPSSPRWPVIPPAPPGSLVHPAPPWSAINHLPPRDFTPPALPHHSVPSVL</sequence>
<name>A0ABD0NHV7_CIRMR</name>
<dbReference type="Proteomes" id="UP001529510">
    <property type="component" value="Unassembled WGS sequence"/>
</dbReference>
<keyword evidence="3" id="KW-1185">Reference proteome</keyword>
<organism evidence="2 3">
    <name type="scientific">Cirrhinus mrigala</name>
    <name type="common">Mrigala</name>
    <dbReference type="NCBI Taxonomy" id="683832"/>
    <lineage>
        <taxon>Eukaryota</taxon>
        <taxon>Metazoa</taxon>
        <taxon>Chordata</taxon>
        <taxon>Craniata</taxon>
        <taxon>Vertebrata</taxon>
        <taxon>Euteleostomi</taxon>
        <taxon>Actinopterygii</taxon>
        <taxon>Neopterygii</taxon>
        <taxon>Teleostei</taxon>
        <taxon>Ostariophysi</taxon>
        <taxon>Cypriniformes</taxon>
        <taxon>Cyprinidae</taxon>
        <taxon>Labeoninae</taxon>
        <taxon>Labeonini</taxon>
        <taxon>Cirrhinus</taxon>
    </lineage>
</organism>